<name>A0A7H8QHX4_TALRU</name>
<dbReference type="Proteomes" id="UP000509510">
    <property type="component" value="Chromosome I"/>
</dbReference>
<protein>
    <submittedName>
        <fullName evidence="1">Uncharacterized protein</fullName>
    </submittedName>
</protein>
<dbReference type="AlphaFoldDB" id="A0A7H8QHX4"/>
<evidence type="ECO:0000313" key="2">
    <source>
        <dbReference type="Proteomes" id="UP000509510"/>
    </source>
</evidence>
<dbReference type="RefSeq" id="XP_035339290.1">
    <property type="nucleotide sequence ID" value="XM_035483397.1"/>
</dbReference>
<organism evidence="1 2">
    <name type="scientific">Talaromyces rugulosus</name>
    <name type="common">Penicillium rugulosum</name>
    <dbReference type="NCBI Taxonomy" id="121627"/>
    <lineage>
        <taxon>Eukaryota</taxon>
        <taxon>Fungi</taxon>
        <taxon>Dikarya</taxon>
        <taxon>Ascomycota</taxon>
        <taxon>Pezizomycotina</taxon>
        <taxon>Eurotiomycetes</taxon>
        <taxon>Eurotiomycetidae</taxon>
        <taxon>Eurotiales</taxon>
        <taxon>Trichocomaceae</taxon>
        <taxon>Talaromyces</taxon>
        <taxon>Talaromyces sect. Islandici</taxon>
    </lineage>
</organism>
<evidence type="ECO:0000313" key="1">
    <source>
        <dbReference type="EMBL" id="QKX53111.1"/>
    </source>
</evidence>
<dbReference type="GeneID" id="55987699"/>
<dbReference type="KEGG" id="trg:TRUGW13939_00183"/>
<dbReference type="OrthoDB" id="4227373at2759"/>
<proteinExistence type="predicted"/>
<gene>
    <name evidence="1" type="ORF">TRUGW13939_00183</name>
</gene>
<dbReference type="EMBL" id="CP055898">
    <property type="protein sequence ID" value="QKX53111.1"/>
    <property type="molecule type" value="Genomic_DNA"/>
</dbReference>
<keyword evidence="2" id="KW-1185">Reference proteome</keyword>
<sequence length="401" mass="44491">MNLETGRRLQEASSHGISVVAKATLKEEDTAAYSGSLLALCAEKDRGGGVSLACKGVASRTFAIYTTAILPRLWRDIILHERGSDLYVTRLNILAEKVSMLLPIYTAFDDLADTSNGTRSPHLESLPASPILETGQFSRNSLAESKPSFLLNAALHKQHCIIGQGSMTETLLVALRRPWCVLEICVGSTQEEYGNSGQKAAEFLKDILSFARLAYEKDESGYVMAVFLLEHELDKRHAVKTSHPMISTLQRHGRGQFETREASTWNCQFDTTQSSQPHRWPRTSYAYASCNKAVFLPSLTSFNAFWIRLICVSAVEAELSFSALVGMLAASIPGQIGLSDSRISRTTVFSQRGKQARRQSDSEVHLSRIFNDSVQCQSIDKLVRDMLQLYRGVVQIAEDYI</sequence>
<accession>A0A7H8QHX4</accession>
<reference evidence="2" key="1">
    <citation type="submission" date="2020-06" db="EMBL/GenBank/DDBJ databases">
        <title>A chromosome-scale genome assembly of Talaromyces rugulosus W13939.</title>
        <authorList>
            <person name="Wang B."/>
            <person name="Guo L."/>
            <person name="Ye K."/>
            <person name="Wang L."/>
        </authorList>
    </citation>
    <scope>NUCLEOTIDE SEQUENCE [LARGE SCALE GENOMIC DNA]</scope>
    <source>
        <strain evidence="2">W13939</strain>
    </source>
</reference>